<gene>
    <name evidence="4" type="ORF">GGQ63_001167</name>
</gene>
<keyword evidence="4" id="KW-0378">Hydrolase</keyword>
<feature type="signal peptide" evidence="1">
    <location>
        <begin position="1"/>
        <end position="31"/>
    </location>
</feature>
<dbReference type="Gene3D" id="3.30.830.10">
    <property type="entry name" value="Metalloenzyme, LuxS/M16 peptidase-like"/>
    <property type="match status" value="2"/>
</dbReference>
<keyword evidence="1" id="KW-0732">Signal</keyword>
<dbReference type="GO" id="GO:0046872">
    <property type="term" value="F:metal ion binding"/>
    <property type="evidence" value="ECO:0007669"/>
    <property type="project" value="InterPro"/>
</dbReference>
<dbReference type="EC" id="3.4.24.-" evidence="4"/>
<sequence length="445" mass="47438">MTAMFRSAAVRLAQHSLAVAAAAGFALFACAAQATTVERVVSPKGIEAWLVEEQAVPLVAMNFAFRGGAAQDPPEKPGVANLLSGMLDEGAGDLPSEAFQARLDDLSVELSFSAGREAFFGTLRTLVETRDEAFSLLKRAITVPRFDDEPLARMKDAVTTGIRAASTDPDSLASQALAAAMFPGHPYGRPIEGTERTVAAITRDDLELFRRAAFARSNLRIVVVGAIDAKTLGPLLDATFGDLPENPFLRPVPDVKPADAGLVEVAFSTPQAVIRFAGNGLERHDPDFMPAFVANHILGGAGFSSRLYAEVREKRGLAYSVGTGLATFDHAAAFFGGTATRADRGDEALTLIETEIRRLASEGPTEAELDQAKHYLIGSFALRFDTSSRIASQLLAFSLDGLGIDYVEHRNDLVAAVTIEDVRRAARRVFEAGPAVVVRVGPKPS</sequence>
<evidence type="ECO:0000259" key="3">
    <source>
        <dbReference type="Pfam" id="PF05193"/>
    </source>
</evidence>
<comment type="caution">
    <text evidence="4">The sequence shown here is derived from an EMBL/GenBank/DDBJ whole genome shotgun (WGS) entry which is preliminary data.</text>
</comment>
<dbReference type="PROSITE" id="PS51257">
    <property type="entry name" value="PROKAR_LIPOPROTEIN"/>
    <property type="match status" value="1"/>
</dbReference>
<dbReference type="PANTHER" id="PTHR11851">
    <property type="entry name" value="METALLOPROTEASE"/>
    <property type="match status" value="1"/>
</dbReference>
<proteinExistence type="predicted"/>
<dbReference type="PANTHER" id="PTHR11851:SF224">
    <property type="entry name" value="PROCESSING PROTEASE"/>
    <property type="match status" value="1"/>
</dbReference>
<dbReference type="AlphaFoldDB" id="A0A7W9CUE2"/>
<feature type="domain" description="Peptidase M16 C-terminal" evidence="3">
    <location>
        <begin position="201"/>
        <end position="375"/>
    </location>
</feature>
<dbReference type="GO" id="GO:0006508">
    <property type="term" value="P:proteolysis"/>
    <property type="evidence" value="ECO:0007669"/>
    <property type="project" value="UniProtKB-KW"/>
</dbReference>
<dbReference type="Pfam" id="PF05193">
    <property type="entry name" value="Peptidase_M16_C"/>
    <property type="match status" value="1"/>
</dbReference>
<dbReference type="InterPro" id="IPR007863">
    <property type="entry name" value="Peptidase_M16_C"/>
</dbReference>
<name>A0A7W9CUE2_9HYPH</name>
<evidence type="ECO:0000259" key="2">
    <source>
        <dbReference type="Pfam" id="PF00675"/>
    </source>
</evidence>
<feature type="chain" id="PRO_5031523791" evidence="1">
    <location>
        <begin position="32"/>
        <end position="445"/>
    </location>
</feature>
<dbReference type="Pfam" id="PF00675">
    <property type="entry name" value="Peptidase_M16"/>
    <property type="match status" value="1"/>
</dbReference>
<dbReference type="EMBL" id="JACHOO010000002">
    <property type="protein sequence ID" value="MBB5752115.1"/>
    <property type="molecule type" value="Genomic_DNA"/>
</dbReference>
<organism evidence="4 5">
    <name type="scientific">Prosthecomicrobium pneumaticum</name>
    <dbReference type="NCBI Taxonomy" id="81895"/>
    <lineage>
        <taxon>Bacteria</taxon>
        <taxon>Pseudomonadati</taxon>
        <taxon>Pseudomonadota</taxon>
        <taxon>Alphaproteobacteria</taxon>
        <taxon>Hyphomicrobiales</taxon>
        <taxon>Kaistiaceae</taxon>
        <taxon>Prosthecomicrobium</taxon>
    </lineage>
</organism>
<evidence type="ECO:0000256" key="1">
    <source>
        <dbReference type="SAM" id="SignalP"/>
    </source>
</evidence>
<keyword evidence="4" id="KW-0645">Protease</keyword>
<dbReference type="GO" id="GO:0008233">
    <property type="term" value="F:peptidase activity"/>
    <property type="evidence" value="ECO:0007669"/>
    <property type="project" value="UniProtKB-KW"/>
</dbReference>
<accession>A0A7W9CUE2</accession>
<dbReference type="InterPro" id="IPR011249">
    <property type="entry name" value="Metalloenz_LuxS/M16"/>
</dbReference>
<evidence type="ECO:0000313" key="5">
    <source>
        <dbReference type="Proteomes" id="UP000523821"/>
    </source>
</evidence>
<feature type="domain" description="Peptidase M16 N-terminal" evidence="2">
    <location>
        <begin position="59"/>
        <end position="194"/>
    </location>
</feature>
<dbReference type="SUPFAM" id="SSF63411">
    <property type="entry name" value="LuxS/MPP-like metallohydrolase"/>
    <property type="match status" value="2"/>
</dbReference>
<reference evidence="4 5" key="1">
    <citation type="submission" date="2020-08" db="EMBL/GenBank/DDBJ databases">
        <title>Genomic Encyclopedia of Type Strains, Phase IV (KMG-IV): sequencing the most valuable type-strain genomes for metagenomic binning, comparative biology and taxonomic classification.</title>
        <authorList>
            <person name="Goeker M."/>
        </authorList>
    </citation>
    <scope>NUCLEOTIDE SEQUENCE [LARGE SCALE GENOMIC DNA]</scope>
    <source>
        <strain evidence="4 5">DSM 16268</strain>
    </source>
</reference>
<keyword evidence="5" id="KW-1185">Reference proteome</keyword>
<dbReference type="InterPro" id="IPR050361">
    <property type="entry name" value="MPP/UQCRC_Complex"/>
</dbReference>
<evidence type="ECO:0000313" key="4">
    <source>
        <dbReference type="EMBL" id="MBB5752115.1"/>
    </source>
</evidence>
<dbReference type="RefSeq" id="WP_183853485.1">
    <property type="nucleotide sequence ID" value="NZ_JACHOO010000002.1"/>
</dbReference>
<dbReference type="Proteomes" id="UP000523821">
    <property type="component" value="Unassembled WGS sequence"/>
</dbReference>
<dbReference type="InterPro" id="IPR011765">
    <property type="entry name" value="Pept_M16_N"/>
</dbReference>
<protein>
    <submittedName>
        <fullName evidence="4">Zinc protease</fullName>
        <ecNumber evidence="4">3.4.24.-</ecNumber>
    </submittedName>
</protein>